<feature type="transmembrane region" description="Helical" evidence="1">
    <location>
        <begin position="159"/>
        <end position="175"/>
    </location>
</feature>
<evidence type="ECO:0000259" key="2">
    <source>
        <dbReference type="Pfam" id="PF13231"/>
    </source>
</evidence>
<feature type="transmembrane region" description="Helical" evidence="1">
    <location>
        <begin position="181"/>
        <end position="197"/>
    </location>
</feature>
<dbReference type="EMBL" id="VWMK01000004">
    <property type="protein sequence ID" value="KAA3767839.1"/>
    <property type="molecule type" value="Genomic_DNA"/>
</dbReference>
<accession>A0A7J4XLJ3</accession>
<feature type="transmembrane region" description="Helical" evidence="1">
    <location>
        <begin position="209"/>
        <end position="229"/>
    </location>
</feature>
<gene>
    <name evidence="3" type="ORF">F3F73_05430</name>
</gene>
<dbReference type="InterPro" id="IPR038731">
    <property type="entry name" value="RgtA/B/C-like"/>
</dbReference>
<feature type="transmembrane region" description="Helical" evidence="1">
    <location>
        <begin position="403"/>
        <end position="425"/>
    </location>
</feature>
<dbReference type="Proteomes" id="UP000422221">
    <property type="component" value="Unassembled WGS sequence"/>
</dbReference>
<feature type="transmembrane region" description="Helical" evidence="1">
    <location>
        <begin position="267"/>
        <end position="289"/>
    </location>
</feature>
<evidence type="ECO:0000313" key="3">
    <source>
        <dbReference type="EMBL" id="KAA3767839.1"/>
    </source>
</evidence>
<feature type="transmembrane region" description="Helical" evidence="1">
    <location>
        <begin position="296"/>
        <end position="313"/>
    </location>
</feature>
<organism evidence="3 4">
    <name type="scientific">Bacteroides salyersiae</name>
    <dbReference type="NCBI Taxonomy" id="291644"/>
    <lineage>
        <taxon>Bacteria</taxon>
        <taxon>Pseudomonadati</taxon>
        <taxon>Bacteroidota</taxon>
        <taxon>Bacteroidia</taxon>
        <taxon>Bacteroidales</taxon>
        <taxon>Bacteroidaceae</taxon>
        <taxon>Bacteroides</taxon>
    </lineage>
</organism>
<feature type="transmembrane region" description="Helical" evidence="1">
    <location>
        <begin position="86"/>
        <end position="104"/>
    </location>
</feature>
<feature type="transmembrane region" description="Helical" evidence="1">
    <location>
        <begin position="344"/>
        <end position="364"/>
    </location>
</feature>
<reference evidence="3 4" key="1">
    <citation type="journal article" date="2019" name="Nat. Med.">
        <title>A library of human gut bacterial isolates paired with longitudinal multiomics data enables mechanistic microbiome research.</title>
        <authorList>
            <person name="Poyet M."/>
            <person name="Groussin M."/>
            <person name="Gibbons S.M."/>
            <person name="Avila-Pacheco J."/>
            <person name="Jiang X."/>
            <person name="Kearney S.M."/>
            <person name="Perrotta A.R."/>
            <person name="Berdy B."/>
            <person name="Zhao S."/>
            <person name="Lieberman T.D."/>
            <person name="Swanson P.K."/>
            <person name="Smith M."/>
            <person name="Roesemann S."/>
            <person name="Alexander J.E."/>
            <person name="Rich S.A."/>
            <person name="Livny J."/>
            <person name="Vlamakis H."/>
            <person name="Clish C."/>
            <person name="Bullock K."/>
            <person name="Deik A."/>
            <person name="Scott J."/>
            <person name="Pierce K.A."/>
            <person name="Xavier R.J."/>
            <person name="Alm E.J."/>
        </authorList>
    </citation>
    <scope>NUCLEOTIDE SEQUENCE [LARGE SCALE GENOMIC DNA]</scope>
    <source>
        <strain evidence="3 4">BIOML-A10</strain>
    </source>
</reference>
<evidence type="ECO:0000313" key="4">
    <source>
        <dbReference type="Proteomes" id="UP000422221"/>
    </source>
</evidence>
<feature type="transmembrane region" description="Helical" evidence="1">
    <location>
        <begin position="111"/>
        <end position="128"/>
    </location>
</feature>
<dbReference type="Pfam" id="PF13231">
    <property type="entry name" value="PMT_2"/>
    <property type="match status" value="1"/>
</dbReference>
<feature type="domain" description="Glycosyltransferase RgtA/B/C/D-like" evidence="2">
    <location>
        <begin position="75"/>
        <end position="192"/>
    </location>
</feature>
<name>A0A7J4XLJ3_9BACE</name>
<feature type="transmembrane region" description="Helical" evidence="1">
    <location>
        <begin position="319"/>
        <end position="337"/>
    </location>
</feature>
<comment type="caution">
    <text evidence="3">The sequence shown here is derived from an EMBL/GenBank/DDBJ whole genome shotgun (WGS) entry which is preliminary data.</text>
</comment>
<feature type="transmembrane region" description="Helical" evidence="1">
    <location>
        <begin position="20"/>
        <end position="41"/>
    </location>
</feature>
<feature type="transmembrane region" description="Helical" evidence="1">
    <location>
        <begin position="62"/>
        <end position="80"/>
    </location>
</feature>
<dbReference type="RefSeq" id="WP_007480335.1">
    <property type="nucleotide sequence ID" value="NZ_CAXSTI010000033.1"/>
</dbReference>
<feature type="transmembrane region" description="Helical" evidence="1">
    <location>
        <begin position="370"/>
        <end position="391"/>
    </location>
</feature>
<keyword evidence="1" id="KW-0812">Transmembrane</keyword>
<proteinExistence type="predicted"/>
<protein>
    <recommendedName>
        <fullName evidence="2">Glycosyltransferase RgtA/B/C/D-like domain-containing protein</fullName>
    </recommendedName>
</protein>
<keyword evidence="1" id="KW-1133">Transmembrane helix</keyword>
<feature type="transmembrane region" description="Helical" evidence="1">
    <location>
        <begin position="134"/>
        <end position="152"/>
    </location>
</feature>
<evidence type="ECO:0000256" key="1">
    <source>
        <dbReference type="SAM" id="Phobius"/>
    </source>
</evidence>
<dbReference type="AlphaFoldDB" id="A0A7J4XLJ3"/>
<dbReference type="GeneID" id="93116585"/>
<sequence length="582" mass="66556">MNALSNLYHTIEAKPKTAFGITFLFLIAYQLISAFIGFELCDSGFYMVFYDNIFQNPECVEYNFMYYLSGVIGGAFMTLFPDAGIFDMRILGIVNNMIIIYLLYKLFRKQIPMSAIIIGCVLVTISYIAMPMTFYNDLITSLLYTTAIFYIFKGLNRNKYLYFIISGIIIGINSFSRIPNILDYGIILLVILHALYYRETVCLCINRCLVFTVSFIIGIMGIISLMKVWGHYEPFVNNMRELLFIAEDDSGTSSHTLSNMIFAQVRIYYLVLKLGIKIVLLYIIFWGSAKYIKKEVVLLPVRIIVFSLLAILFYKENVVFTLCAFSMVGILGNIVLNKDKEIKMLSWAGLSMIMIIPLGSDGGMVNNGSIIYWLGMPMAISFYLSIQNIHIPAIPQWAVRQTLLLTLGIYILACGAKAICDGVYFDGGPLFEKRYSIQNDRVKHIYTSRERAQILNDLLIGIKPYIKQGDHLFAYGSIPAINYMTRTKPFIGCSWPELLGEPLFRHKLNNYSGPLPAILRQKFNSIGKEFGEPSENYLIDCGIETGPFRSNKKHRVINEFIEKNKYKTVFENQYFVLYLPEK</sequence>
<keyword evidence="1" id="KW-0472">Membrane</keyword>